<dbReference type="Gramene" id="MELO3C031239.2.1">
    <property type="protein sequence ID" value="MELO3C031239.2.1"/>
    <property type="gene ID" value="MELO3C031239.2"/>
</dbReference>
<accession>A0A9I9EBE0</accession>
<proteinExistence type="predicted"/>
<protein>
    <submittedName>
        <fullName evidence="1">Uncharacterized protein</fullName>
    </submittedName>
</protein>
<sequence length="184" mass="20605">MMIFEHLDLEACVAIWEGIEFVTGVRATSLNSLRSTSESFKLNQPTPPHPTLVLLHVGVPKLIQSVWVYPKNQWGKSILDSCGGHMFRQSLISLPVGSQSIRTRQEMLPNTVIVSDHVSFQQIGSFKLISLSQIFSYTLEASSFILQQFLYILPPLFLFPSACESVIQLGDHGIIVVPLIDFDF</sequence>
<evidence type="ECO:0000313" key="1">
    <source>
        <dbReference type="EnsemblPlants" id="MELO3C031239.2.1"/>
    </source>
</evidence>
<organism evidence="1">
    <name type="scientific">Cucumis melo</name>
    <name type="common">Muskmelon</name>
    <dbReference type="NCBI Taxonomy" id="3656"/>
    <lineage>
        <taxon>Eukaryota</taxon>
        <taxon>Viridiplantae</taxon>
        <taxon>Streptophyta</taxon>
        <taxon>Embryophyta</taxon>
        <taxon>Tracheophyta</taxon>
        <taxon>Spermatophyta</taxon>
        <taxon>Magnoliopsida</taxon>
        <taxon>eudicotyledons</taxon>
        <taxon>Gunneridae</taxon>
        <taxon>Pentapetalae</taxon>
        <taxon>rosids</taxon>
        <taxon>fabids</taxon>
        <taxon>Cucurbitales</taxon>
        <taxon>Cucurbitaceae</taxon>
        <taxon>Benincaseae</taxon>
        <taxon>Cucumis</taxon>
    </lineage>
</organism>
<reference evidence="1" key="1">
    <citation type="submission" date="2023-03" db="UniProtKB">
        <authorList>
            <consortium name="EnsemblPlants"/>
        </authorList>
    </citation>
    <scope>IDENTIFICATION</scope>
</reference>
<dbReference type="EnsemblPlants" id="MELO3C031239.2.1">
    <property type="protein sequence ID" value="MELO3C031239.2.1"/>
    <property type="gene ID" value="MELO3C031239.2"/>
</dbReference>
<dbReference type="AlphaFoldDB" id="A0A9I9EBE0"/>
<name>A0A9I9EBE0_CUCME</name>